<accession>A0A1G5S172</accession>
<dbReference type="Proteomes" id="UP000199208">
    <property type="component" value="Unassembled WGS sequence"/>
</dbReference>
<dbReference type="PANTHER" id="PTHR31118">
    <property type="entry name" value="CYCLASE-LIKE PROTEIN 2"/>
    <property type="match status" value="1"/>
</dbReference>
<dbReference type="EMBL" id="FMWL01000009">
    <property type="protein sequence ID" value="SCZ79877.1"/>
    <property type="molecule type" value="Genomic_DNA"/>
</dbReference>
<gene>
    <name evidence="1" type="ORF">SAMN03080599_01991</name>
</gene>
<proteinExistence type="predicted"/>
<dbReference type="OrthoDB" id="9796085at2"/>
<sequence>MNHNQKWKIIDLSQEIFEGMSLYPIHQKTFIVTNQTHEKSQAATGSRLGFSARNLLISEHCGTHCDAVWEYRPDGETIENMPMSTFWGDAICLDVSHVPETRYIEIEDLDNAVKKAGLDIRKGDIVLMYTGHHERYYGKPAGEAILKPALGYYGGDEFQTRYTGISEDAARWLAEQGVVNIGIDAPAIDHPDDPSFAGHFVCGEYDMSNTENLCNLNLVANKRFLYFGLPLKIREGSGSPIRAVAILKGDE</sequence>
<evidence type="ECO:0000313" key="2">
    <source>
        <dbReference type="Proteomes" id="UP000199208"/>
    </source>
</evidence>
<keyword evidence="2" id="KW-1185">Reference proteome</keyword>
<dbReference type="InterPro" id="IPR037175">
    <property type="entry name" value="KFase_sf"/>
</dbReference>
<dbReference type="RefSeq" id="WP_092591046.1">
    <property type="nucleotide sequence ID" value="NZ_FMWL01000009.1"/>
</dbReference>
<dbReference type="PANTHER" id="PTHR31118:SF12">
    <property type="entry name" value="CYCLASE-LIKE PROTEIN 2"/>
    <property type="match status" value="1"/>
</dbReference>
<dbReference type="InterPro" id="IPR007325">
    <property type="entry name" value="KFase/CYL"/>
</dbReference>
<dbReference type="AlphaFoldDB" id="A0A1G5S172"/>
<dbReference type="SUPFAM" id="SSF102198">
    <property type="entry name" value="Putative cyclase"/>
    <property type="match status" value="1"/>
</dbReference>
<organism evidence="1 2">
    <name type="scientific">Acidaminobacter hydrogenoformans DSM 2784</name>
    <dbReference type="NCBI Taxonomy" id="1120920"/>
    <lineage>
        <taxon>Bacteria</taxon>
        <taxon>Bacillati</taxon>
        <taxon>Bacillota</taxon>
        <taxon>Clostridia</taxon>
        <taxon>Peptostreptococcales</taxon>
        <taxon>Acidaminobacteraceae</taxon>
        <taxon>Acidaminobacter</taxon>
    </lineage>
</organism>
<protein>
    <submittedName>
        <fullName evidence="1">Kynurenine formamidase</fullName>
    </submittedName>
</protein>
<name>A0A1G5S172_9FIRM</name>
<dbReference type="GO" id="GO:0019441">
    <property type="term" value="P:L-tryptophan catabolic process to kynurenine"/>
    <property type="evidence" value="ECO:0007669"/>
    <property type="project" value="InterPro"/>
</dbReference>
<dbReference type="STRING" id="1120920.SAMN03080599_01991"/>
<evidence type="ECO:0000313" key="1">
    <source>
        <dbReference type="EMBL" id="SCZ79877.1"/>
    </source>
</evidence>
<dbReference type="Gene3D" id="3.50.30.50">
    <property type="entry name" value="Putative cyclase"/>
    <property type="match status" value="1"/>
</dbReference>
<dbReference type="GO" id="GO:0004061">
    <property type="term" value="F:arylformamidase activity"/>
    <property type="evidence" value="ECO:0007669"/>
    <property type="project" value="InterPro"/>
</dbReference>
<dbReference type="Pfam" id="PF04199">
    <property type="entry name" value="Cyclase"/>
    <property type="match status" value="1"/>
</dbReference>
<reference evidence="1 2" key="1">
    <citation type="submission" date="2016-10" db="EMBL/GenBank/DDBJ databases">
        <authorList>
            <person name="de Groot N.N."/>
        </authorList>
    </citation>
    <scope>NUCLEOTIDE SEQUENCE [LARGE SCALE GENOMIC DNA]</scope>
    <source>
        <strain evidence="1 2">DSM 2784</strain>
    </source>
</reference>